<dbReference type="InterPro" id="IPR035094">
    <property type="entry name" value="EgtD"/>
</dbReference>
<dbReference type="PANTHER" id="PTHR43397">
    <property type="entry name" value="ERGOTHIONEINE BIOSYNTHESIS PROTEIN 1"/>
    <property type="match status" value="1"/>
</dbReference>
<proteinExistence type="predicted"/>
<evidence type="ECO:0000256" key="2">
    <source>
        <dbReference type="ARBA" id="ARBA00022679"/>
    </source>
</evidence>
<keyword evidence="1 5" id="KW-0489">Methyltransferase</keyword>
<evidence type="ECO:0000256" key="3">
    <source>
        <dbReference type="SAM" id="Coils"/>
    </source>
</evidence>
<protein>
    <submittedName>
        <fullName evidence="5">Dimethylhistidine N-methyltransferase</fullName>
    </submittedName>
</protein>
<keyword evidence="6" id="KW-1185">Reference proteome</keyword>
<dbReference type="PANTHER" id="PTHR43397:SF1">
    <property type="entry name" value="ERGOTHIONEINE BIOSYNTHESIS PROTEIN 1"/>
    <property type="match status" value="1"/>
</dbReference>
<dbReference type="Pfam" id="PF10017">
    <property type="entry name" value="Methyltransf_33"/>
    <property type="match status" value="1"/>
</dbReference>
<dbReference type="GO" id="GO:0008168">
    <property type="term" value="F:methyltransferase activity"/>
    <property type="evidence" value="ECO:0007669"/>
    <property type="project" value="UniProtKB-KW"/>
</dbReference>
<organism evidence="5 6">
    <name type="scientific">Acidisarcina polymorpha</name>
    <dbReference type="NCBI Taxonomy" id="2211140"/>
    <lineage>
        <taxon>Bacteria</taxon>
        <taxon>Pseudomonadati</taxon>
        <taxon>Acidobacteriota</taxon>
        <taxon>Terriglobia</taxon>
        <taxon>Terriglobales</taxon>
        <taxon>Acidobacteriaceae</taxon>
        <taxon>Acidisarcina</taxon>
    </lineage>
</organism>
<keyword evidence="2 5" id="KW-0808">Transferase</keyword>
<dbReference type="InterPro" id="IPR051128">
    <property type="entry name" value="EgtD_Methyltrsf_superfamily"/>
</dbReference>
<evidence type="ECO:0000313" key="5">
    <source>
        <dbReference type="EMBL" id="AXC09573.1"/>
    </source>
</evidence>
<dbReference type="Proteomes" id="UP000253606">
    <property type="component" value="Chromosome"/>
</dbReference>
<evidence type="ECO:0000259" key="4">
    <source>
        <dbReference type="Pfam" id="PF10017"/>
    </source>
</evidence>
<gene>
    <name evidence="5" type="ORF">ACPOL_0188</name>
</gene>
<dbReference type="InterPro" id="IPR029063">
    <property type="entry name" value="SAM-dependent_MTases_sf"/>
</dbReference>
<accession>A0A2Z5FS53</accession>
<dbReference type="EMBL" id="CP030840">
    <property type="protein sequence ID" value="AXC09573.1"/>
    <property type="molecule type" value="Genomic_DNA"/>
</dbReference>
<dbReference type="PIRSF" id="PIRSF018005">
    <property type="entry name" value="UCP018005"/>
    <property type="match status" value="1"/>
</dbReference>
<dbReference type="InterPro" id="IPR019257">
    <property type="entry name" value="MeTrfase_dom"/>
</dbReference>
<dbReference type="InterPro" id="IPR017804">
    <property type="entry name" value="MeTrfase_EgtD-like"/>
</dbReference>
<keyword evidence="3" id="KW-0175">Coiled coil</keyword>
<reference evidence="5 6" key="1">
    <citation type="journal article" date="2018" name="Front. Microbiol.">
        <title>Hydrolytic Capabilities as a Key to Environmental Success: Chitinolytic and Cellulolytic Acidobacteria From Acidic Sub-arctic Soils and Boreal Peatlands.</title>
        <authorList>
            <person name="Belova S.E."/>
            <person name="Ravin N.V."/>
            <person name="Pankratov T.A."/>
            <person name="Rakitin A.L."/>
            <person name="Ivanova A.A."/>
            <person name="Beletsky A.V."/>
            <person name="Mardanov A.V."/>
            <person name="Sinninghe Damste J.S."/>
            <person name="Dedysh S.N."/>
        </authorList>
    </citation>
    <scope>NUCLEOTIDE SEQUENCE [LARGE SCALE GENOMIC DNA]</scope>
    <source>
        <strain evidence="5 6">SBC82</strain>
    </source>
</reference>
<sequence>MLRGLSGRPRSLSPWLFYDDEGSRLFEAITELPEYYVTRAEREILTSHADEIIAGAGSGDLTIYELGAGSGSKTGLLLEAAIRRQGSITYRALDVSKSALEEAKQRLEAAITGLTVEPIVSDYTDGLSNVAGQLNHRKSGERRMFLYIGSSIGNFELPHALQILRDVRAQLIPGDSLLLGADLVKDRQILLRAYDDAAGVTAAFNKNVLTRINRELGSNFNLQLFRHRAKWNEELSRIEMHLESLITQIVFIPALDLQVRLARAETIHTENSHKFTDQQVESLLHRAGFSVAKQWKDDLGWFGEYLAVAV</sequence>
<dbReference type="NCBIfam" id="TIGR03438">
    <property type="entry name" value="egtD_ergothio"/>
    <property type="match status" value="1"/>
</dbReference>
<dbReference type="GO" id="GO:0032259">
    <property type="term" value="P:methylation"/>
    <property type="evidence" value="ECO:0007669"/>
    <property type="project" value="UniProtKB-KW"/>
</dbReference>
<evidence type="ECO:0000313" key="6">
    <source>
        <dbReference type="Proteomes" id="UP000253606"/>
    </source>
</evidence>
<dbReference type="Gene3D" id="3.40.50.150">
    <property type="entry name" value="Vaccinia Virus protein VP39"/>
    <property type="match status" value="1"/>
</dbReference>
<feature type="domain" description="Histidine-specific methyltransferase SAM-dependent" evidence="4">
    <location>
        <begin position="2"/>
        <end position="307"/>
    </location>
</feature>
<dbReference type="AlphaFoldDB" id="A0A2Z5FS53"/>
<feature type="coiled-coil region" evidence="3">
    <location>
        <begin position="90"/>
        <end position="117"/>
    </location>
</feature>
<evidence type="ECO:0000256" key="1">
    <source>
        <dbReference type="ARBA" id="ARBA00022603"/>
    </source>
</evidence>
<dbReference type="SUPFAM" id="SSF53335">
    <property type="entry name" value="S-adenosyl-L-methionine-dependent methyltransferases"/>
    <property type="match status" value="1"/>
</dbReference>
<dbReference type="KEGG" id="abas:ACPOL_0188"/>
<name>A0A2Z5FS53_9BACT</name>